<reference evidence="4" key="1">
    <citation type="submission" date="2016-04" db="EMBL/GenBank/DDBJ databases">
        <authorList>
            <person name="Chen S.-C."/>
            <person name="Lai M.-C."/>
        </authorList>
    </citation>
    <scope>NUCLEOTIDE SEQUENCE [LARGE SCALE GENOMIC DNA]</scope>
    <source>
        <strain evidence="4">AB14</strain>
    </source>
</reference>
<dbReference type="Pfam" id="PF18545">
    <property type="entry name" value="HalOD1"/>
    <property type="match status" value="1"/>
</dbReference>
<evidence type="ECO:0000313" key="4">
    <source>
        <dbReference type="Proteomes" id="UP000189370"/>
    </source>
</evidence>
<dbReference type="EMBL" id="LWLN01000001">
    <property type="protein sequence ID" value="OLZ40090.1"/>
    <property type="molecule type" value="Genomic_DNA"/>
</dbReference>
<feature type="domain" description="Halobacterial output" evidence="2">
    <location>
        <begin position="5"/>
        <end position="74"/>
    </location>
</feature>
<dbReference type="InterPro" id="IPR040624">
    <property type="entry name" value="HalOD1"/>
</dbReference>
<keyword evidence="4" id="KW-1185">Reference proteome</keyword>
<protein>
    <recommendedName>
        <fullName evidence="2">Halobacterial output domain-containing protein</fullName>
    </recommendedName>
</protein>
<proteinExistence type="predicted"/>
<comment type="caution">
    <text evidence="3">The sequence shown here is derived from an EMBL/GenBank/DDBJ whole genome shotgun (WGS) entry which is preliminary data.</text>
</comment>
<accession>A0A1S8ATQ8</accession>
<dbReference type="Proteomes" id="UP000189370">
    <property type="component" value="Unassembled WGS sequence"/>
</dbReference>
<feature type="region of interest" description="Disordered" evidence="1">
    <location>
        <begin position="71"/>
        <end position="91"/>
    </location>
</feature>
<evidence type="ECO:0000259" key="2">
    <source>
        <dbReference type="Pfam" id="PF18545"/>
    </source>
</evidence>
<name>A0A1S8ATQ8_9EURY</name>
<gene>
    <name evidence="3" type="ORF">A6E15_03455</name>
</gene>
<feature type="compositionally biased region" description="Polar residues" evidence="1">
    <location>
        <begin position="79"/>
        <end position="91"/>
    </location>
</feature>
<organism evidence="3 4">
    <name type="scientific">Natrinema saccharevitans</name>
    <dbReference type="NCBI Taxonomy" id="301967"/>
    <lineage>
        <taxon>Archaea</taxon>
        <taxon>Methanobacteriati</taxon>
        <taxon>Methanobacteriota</taxon>
        <taxon>Stenosarchaea group</taxon>
        <taxon>Halobacteria</taxon>
        <taxon>Halobacteriales</taxon>
        <taxon>Natrialbaceae</taxon>
        <taxon>Natrinema</taxon>
    </lineage>
</organism>
<dbReference type="RefSeq" id="WP_076143694.1">
    <property type="nucleotide sequence ID" value="NZ_LWLN01000001.1"/>
</dbReference>
<dbReference type="OrthoDB" id="205616at2157"/>
<evidence type="ECO:0000256" key="1">
    <source>
        <dbReference type="SAM" id="MobiDB-lite"/>
    </source>
</evidence>
<sequence length="91" mass="9612">MPTTVPTSTRVVQGVAAREGVDPIDLEPPLHAVVDTDALDALYRPVGDGSRTPVAVEFSYRGHRIHIDDSGEIDLSADVSATGSTPSENEN</sequence>
<evidence type="ECO:0000313" key="3">
    <source>
        <dbReference type="EMBL" id="OLZ40090.1"/>
    </source>
</evidence>
<dbReference type="AlphaFoldDB" id="A0A1S8ATQ8"/>